<dbReference type="AlphaFoldDB" id="A0A7J8MBE0"/>
<proteinExistence type="predicted"/>
<keyword evidence="2" id="KW-1185">Reference proteome</keyword>
<accession>A0A7J8MBE0</accession>
<dbReference type="Proteomes" id="UP000593572">
    <property type="component" value="Unassembled WGS sequence"/>
</dbReference>
<evidence type="ECO:0000313" key="1">
    <source>
        <dbReference type="EMBL" id="MBA0561872.1"/>
    </source>
</evidence>
<sequence length="220" mass="24675">MGHLMLQIKQGKGVDEFDKGELHGIIWFVEEKMEDIQKRIELFHLLPQGDLATQTVGSRHKPLMLDQWFTNMVNNNEHTCGDIVAQDNLGLLPGCKLGGKSDAREPLYGDLRGTTTNIGKKLLGFTPFGGGTIEMELPHVSTIGSNNIFGAFGNNIVIGGRGEFRGIGKPDESDPMIWSSHDEVQQKLEEYRKTPKLDRLKKMVNKETYLKVRITKAKEQ</sequence>
<protein>
    <submittedName>
        <fullName evidence="1">Uncharacterized protein</fullName>
    </submittedName>
</protein>
<reference evidence="1 2" key="1">
    <citation type="journal article" date="2019" name="Genome Biol. Evol.">
        <title>Insights into the evolution of the New World diploid cottons (Gossypium, subgenus Houzingenia) based on genome sequencing.</title>
        <authorList>
            <person name="Grover C.E."/>
            <person name="Arick M.A. 2nd"/>
            <person name="Thrash A."/>
            <person name="Conover J.L."/>
            <person name="Sanders W.S."/>
            <person name="Peterson D.G."/>
            <person name="Frelichowski J.E."/>
            <person name="Scheffler J.A."/>
            <person name="Scheffler B.E."/>
            <person name="Wendel J.F."/>
        </authorList>
    </citation>
    <scope>NUCLEOTIDE SEQUENCE [LARGE SCALE GENOMIC DNA]</scope>
    <source>
        <strain evidence="1">157</strain>
        <tissue evidence="1">Leaf</tissue>
    </source>
</reference>
<name>A0A7J8MBE0_9ROSI</name>
<comment type="caution">
    <text evidence="1">The sequence shown here is derived from an EMBL/GenBank/DDBJ whole genome shotgun (WGS) entry which is preliminary data.</text>
</comment>
<gene>
    <name evidence="1" type="ORF">Golob_018668</name>
</gene>
<evidence type="ECO:0000313" key="2">
    <source>
        <dbReference type="Proteomes" id="UP000593572"/>
    </source>
</evidence>
<organism evidence="1 2">
    <name type="scientific">Gossypium lobatum</name>
    <dbReference type="NCBI Taxonomy" id="34289"/>
    <lineage>
        <taxon>Eukaryota</taxon>
        <taxon>Viridiplantae</taxon>
        <taxon>Streptophyta</taxon>
        <taxon>Embryophyta</taxon>
        <taxon>Tracheophyta</taxon>
        <taxon>Spermatophyta</taxon>
        <taxon>Magnoliopsida</taxon>
        <taxon>eudicotyledons</taxon>
        <taxon>Gunneridae</taxon>
        <taxon>Pentapetalae</taxon>
        <taxon>rosids</taxon>
        <taxon>malvids</taxon>
        <taxon>Malvales</taxon>
        <taxon>Malvaceae</taxon>
        <taxon>Malvoideae</taxon>
        <taxon>Gossypium</taxon>
    </lineage>
</organism>
<dbReference type="EMBL" id="JABEZX010000007">
    <property type="protein sequence ID" value="MBA0561872.1"/>
    <property type="molecule type" value="Genomic_DNA"/>
</dbReference>